<dbReference type="EMBL" id="BMVF01000005">
    <property type="protein sequence ID" value="GHD88152.1"/>
    <property type="molecule type" value="Genomic_DNA"/>
</dbReference>
<dbReference type="Pfam" id="PF03965">
    <property type="entry name" value="Penicillinase_R"/>
    <property type="match status" value="1"/>
</dbReference>
<dbReference type="InterPro" id="IPR005650">
    <property type="entry name" value="BlaI_family"/>
</dbReference>
<sequence length="169" mass="18367">MATQPRRARRRQGELEGQVLGALREADGPVTAAWVQERLGGDLAYTTVVTILTRLLAKDVVSRERRGRSFVWTPTADVARLAALRMRRLLDGERDRDAVLTSFVTALPPHDEQVLRALLEVADTEAGTPERGAPLGQQGRGQHARGQHAPGQDAPARRSFGTAAGETDT</sequence>
<evidence type="ECO:0000256" key="1">
    <source>
        <dbReference type="ARBA" id="ARBA00011046"/>
    </source>
</evidence>
<proteinExistence type="inferred from homology"/>
<dbReference type="GO" id="GO:0003677">
    <property type="term" value="F:DNA binding"/>
    <property type="evidence" value="ECO:0007669"/>
    <property type="project" value="UniProtKB-KW"/>
</dbReference>
<keyword evidence="3" id="KW-0238">DNA-binding</keyword>
<organism evidence="6 7">
    <name type="scientific">Streptomyces naganishii JCM 4654</name>
    <dbReference type="NCBI Taxonomy" id="1306179"/>
    <lineage>
        <taxon>Bacteria</taxon>
        <taxon>Bacillati</taxon>
        <taxon>Actinomycetota</taxon>
        <taxon>Actinomycetes</taxon>
        <taxon>Kitasatosporales</taxon>
        <taxon>Streptomycetaceae</taxon>
        <taxon>Streptomyces</taxon>
    </lineage>
</organism>
<gene>
    <name evidence="6" type="ORF">GCM10010508_23040</name>
</gene>
<dbReference type="Proteomes" id="UP000608955">
    <property type="component" value="Unassembled WGS sequence"/>
</dbReference>
<protein>
    <recommendedName>
        <fullName evidence="8">Transcriptional repressor, CopY family protein</fullName>
    </recommendedName>
</protein>
<feature type="region of interest" description="Disordered" evidence="5">
    <location>
        <begin position="125"/>
        <end position="169"/>
    </location>
</feature>
<dbReference type="SUPFAM" id="SSF46785">
    <property type="entry name" value="Winged helix' DNA-binding domain"/>
    <property type="match status" value="1"/>
</dbReference>
<keyword evidence="4" id="KW-0804">Transcription</keyword>
<dbReference type="AlphaFoldDB" id="A0A918Y1Y3"/>
<comment type="similarity">
    <text evidence="1">Belongs to the BlaI transcriptional regulatory family.</text>
</comment>
<reference evidence="6" key="1">
    <citation type="journal article" date="2014" name="Int. J. Syst. Evol. Microbiol.">
        <title>Complete genome sequence of Corynebacterium casei LMG S-19264T (=DSM 44701T), isolated from a smear-ripened cheese.</title>
        <authorList>
            <consortium name="US DOE Joint Genome Institute (JGI-PGF)"/>
            <person name="Walter F."/>
            <person name="Albersmeier A."/>
            <person name="Kalinowski J."/>
            <person name="Ruckert C."/>
        </authorList>
    </citation>
    <scope>NUCLEOTIDE SEQUENCE</scope>
    <source>
        <strain evidence="6">JCM 4654</strain>
    </source>
</reference>
<dbReference type="InterPro" id="IPR036388">
    <property type="entry name" value="WH-like_DNA-bd_sf"/>
</dbReference>
<evidence type="ECO:0000313" key="6">
    <source>
        <dbReference type="EMBL" id="GHD88152.1"/>
    </source>
</evidence>
<dbReference type="Gene3D" id="1.10.10.10">
    <property type="entry name" value="Winged helix-like DNA-binding domain superfamily/Winged helix DNA-binding domain"/>
    <property type="match status" value="1"/>
</dbReference>
<dbReference type="GO" id="GO:0045892">
    <property type="term" value="P:negative regulation of DNA-templated transcription"/>
    <property type="evidence" value="ECO:0007669"/>
    <property type="project" value="InterPro"/>
</dbReference>
<keyword evidence="7" id="KW-1185">Reference proteome</keyword>
<comment type="caution">
    <text evidence="6">The sequence shown here is derived from an EMBL/GenBank/DDBJ whole genome shotgun (WGS) entry which is preliminary data.</text>
</comment>
<evidence type="ECO:0000313" key="7">
    <source>
        <dbReference type="Proteomes" id="UP000608955"/>
    </source>
</evidence>
<name>A0A918Y1Y3_9ACTN</name>
<evidence type="ECO:0000256" key="5">
    <source>
        <dbReference type="SAM" id="MobiDB-lite"/>
    </source>
</evidence>
<reference evidence="6" key="2">
    <citation type="submission" date="2020-09" db="EMBL/GenBank/DDBJ databases">
        <authorList>
            <person name="Sun Q."/>
            <person name="Ohkuma M."/>
        </authorList>
    </citation>
    <scope>NUCLEOTIDE SEQUENCE</scope>
    <source>
        <strain evidence="6">JCM 4654</strain>
    </source>
</reference>
<evidence type="ECO:0000256" key="3">
    <source>
        <dbReference type="ARBA" id="ARBA00023125"/>
    </source>
</evidence>
<evidence type="ECO:0000256" key="2">
    <source>
        <dbReference type="ARBA" id="ARBA00023015"/>
    </source>
</evidence>
<dbReference type="InterPro" id="IPR036390">
    <property type="entry name" value="WH_DNA-bd_sf"/>
</dbReference>
<accession>A0A918Y1Y3</accession>
<evidence type="ECO:0000256" key="4">
    <source>
        <dbReference type="ARBA" id="ARBA00023163"/>
    </source>
</evidence>
<evidence type="ECO:0008006" key="8">
    <source>
        <dbReference type="Google" id="ProtNLM"/>
    </source>
</evidence>
<keyword evidence="2" id="KW-0805">Transcription regulation</keyword>